<comment type="caution">
    <text evidence="1">The sequence shown here is derived from an EMBL/GenBank/DDBJ whole genome shotgun (WGS) entry which is preliminary data.</text>
</comment>
<name>A0A3E3HWI1_9FIRM</name>
<gene>
    <name evidence="1" type="ORF">DXC51_25650</name>
</gene>
<dbReference type="Proteomes" id="UP000260812">
    <property type="component" value="Unassembled WGS sequence"/>
</dbReference>
<dbReference type="AlphaFoldDB" id="A0A3E3HWI1"/>
<evidence type="ECO:0000313" key="1">
    <source>
        <dbReference type="EMBL" id="RGE56152.1"/>
    </source>
</evidence>
<sequence length="164" mass="19472">MSDLLNPYEKQLVEAEKENIRVFEKPFRTYDGRIKGNRIFIRKGMPIIRSACVLSEERGHFYTCSCDILDQNDSNNRRLEEKGRRWSYDDMVGLFGIVKAYKRKCYSLYDMAKELDVSEDYLNDAICSYRAKYGTGVKFDEYFISFEPQLSVCEFKDMNFYQQI</sequence>
<proteinExistence type="predicted"/>
<accession>A0A3E3HWI1</accession>
<evidence type="ECO:0000313" key="2">
    <source>
        <dbReference type="Proteomes" id="UP000260812"/>
    </source>
</evidence>
<evidence type="ECO:0008006" key="3">
    <source>
        <dbReference type="Google" id="ProtNLM"/>
    </source>
</evidence>
<dbReference type="EMBL" id="QVLV01000029">
    <property type="protein sequence ID" value="RGE56152.1"/>
    <property type="molecule type" value="Genomic_DNA"/>
</dbReference>
<organism evidence="1 2">
    <name type="scientific">Eisenbergiella massiliensis</name>
    <dbReference type="NCBI Taxonomy" id="1720294"/>
    <lineage>
        <taxon>Bacteria</taxon>
        <taxon>Bacillati</taxon>
        <taxon>Bacillota</taxon>
        <taxon>Clostridia</taxon>
        <taxon>Lachnospirales</taxon>
        <taxon>Lachnospiraceae</taxon>
        <taxon>Eisenbergiella</taxon>
    </lineage>
</organism>
<dbReference type="RefSeq" id="WP_117545681.1">
    <property type="nucleotide sequence ID" value="NZ_QVLV01000029.1"/>
</dbReference>
<keyword evidence="2" id="KW-1185">Reference proteome</keyword>
<reference evidence="1 2" key="1">
    <citation type="submission" date="2018-08" db="EMBL/GenBank/DDBJ databases">
        <title>A genome reference for cultivated species of the human gut microbiota.</title>
        <authorList>
            <person name="Zou Y."/>
            <person name="Xue W."/>
            <person name="Luo G."/>
        </authorList>
    </citation>
    <scope>NUCLEOTIDE SEQUENCE [LARGE SCALE GENOMIC DNA]</scope>
    <source>
        <strain evidence="1 2">TF05-5AC</strain>
    </source>
</reference>
<dbReference type="GeneID" id="97990146"/>
<protein>
    <recommendedName>
        <fullName evidence="3">ImmA/IrrE family metallo-endopeptidase</fullName>
    </recommendedName>
</protein>